<dbReference type="GeneID" id="112282450"/>
<dbReference type="Gramene" id="Pp3c5_15230V3.1">
    <property type="protein sequence ID" value="Pp3c5_15230V3.1"/>
    <property type="gene ID" value="Pp3c5_15230"/>
</dbReference>
<gene>
    <name evidence="2" type="primary">LOC112282450</name>
    <name evidence="1" type="ORF">PHYPA_007704</name>
</gene>
<name>A0A2K1KJS3_PHYPA</name>
<reference evidence="1 3" key="1">
    <citation type="journal article" date="2008" name="Science">
        <title>The Physcomitrella genome reveals evolutionary insights into the conquest of land by plants.</title>
        <authorList>
            <person name="Rensing S."/>
            <person name="Lang D."/>
            <person name="Zimmer A."/>
            <person name="Terry A."/>
            <person name="Salamov A."/>
            <person name="Shapiro H."/>
            <person name="Nishiyama T."/>
            <person name="Perroud P.-F."/>
            <person name="Lindquist E."/>
            <person name="Kamisugi Y."/>
            <person name="Tanahashi T."/>
            <person name="Sakakibara K."/>
            <person name="Fujita T."/>
            <person name="Oishi K."/>
            <person name="Shin-I T."/>
            <person name="Kuroki Y."/>
            <person name="Toyoda A."/>
            <person name="Suzuki Y."/>
            <person name="Hashimoto A."/>
            <person name="Yamaguchi K."/>
            <person name="Sugano A."/>
            <person name="Kohara Y."/>
            <person name="Fujiyama A."/>
            <person name="Anterola A."/>
            <person name="Aoki S."/>
            <person name="Ashton N."/>
            <person name="Barbazuk W.B."/>
            <person name="Barker E."/>
            <person name="Bennetzen J."/>
            <person name="Bezanilla M."/>
            <person name="Blankenship R."/>
            <person name="Cho S.H."/>
            <person name="Dutcher S."/>
            <person name="Estelle M."/>
            <person name="Fawcett J.A."/>
            <person name="Gundlach H."/>
            <person name="Hanada K."/>
            <person name="Heyl A."/>
            <person name="Hicks K.A."/>
            <person name="Hugh J."/>
            <person name="Lohr M."/>
            <person name="Mayer K."/>
            <person name="Melkozernov A."/>
            <person name="Murata T."/>
            <person name="Nelson D."/>
            <person name="Pils B."/>
            <person name="Prigge M."/>
            <person name="Reiss B."/>
            <person name="Renner T."/>
            <person name="Rombauts S."/>
            <person name="Rushton P."/>
            <person name="Sanderfoot A."/>
            <person name="Schween G."/>
            <person name="Shiu S.-H."/>
            <person name="Stueber K."/>
            <person name="Theodoulou F.L."/>
            <person name="Tu H."/>
            <person name="Van de Peer Y."/>
            <person name="Verrier P.J."/>
            <person name="Waters E."/>
            <person name="Wood A."/>
            <person name="Yang L."/>
            <person name="Cove D."/>
            <person name="Cuming A."/>
            <person name="Hasebe M."/>
            <person name="Lucas S."/>
            <person name="Mishler D.B."/>
            <person name="Reski R."/>
            <person name="Grigoriev I."/>
            <person name="Quatrano R.S."/>
            <person name="Boore J.L."/>
        </authorList>
    </citation>
    <scope>NUCLEOTIDE SEQUENCE [LARGE SCALE GENOMIC DNA]</scope>
    <source>
        <strain evidence="2 3">cv. Gransden 2004</strain>
    </source>
</reference>
<dbReference type="EnsemblPlants" id="Pp3c5_15230V3.3">
    <property type="protein sequence ID" value="Pp3c5_15230V3.3"/>
    <property type="gene ID" value="Pp3c5_15230"/>
</dbReference>
<dbReference type="Gramene" id="Pp3c5_15230V3.4">
    <property type="protein sequence ID" value="Pp3c5_15230V3.4"/>
    <property type="gene ID" value="Pp3c5_15230"/>
</dbReference>
<dbReference type="InterPro" id="IPR028043">
    <property type="entry name" value="PAAT-like"/>
</dbReference>
<dbReference type="EMBL" id="ABEU02000005">
    <property type="protein sequence ID" value="PNR54028.1"/>
    <property type="molecule type" value="Genomic_DNA"/>
</dbReference>
<dbReference type="Pfam" id="PF14958">
    <property type="entry name" value="PAAT-like"/>
    <property type="match status" value="1"/>
</dbReference>
<dbReference type="EnsemblPlants" id="Pp3c5_15230V3.1">
    <property type="protein sequence ID" value="Pp3c5_15230V3.1"/>
    <property type="gene ID" value="Pp3c5_15230"/>
</dbReference>
<reference evidence="2" key="3">
    <citation type="submission" date="2020-12" db="UniProtKB">
        <authorList>
            <consortium name="EnsemblPlants"/>
        </authorList>
    </citation>
    <scope>IDENTIFICATION</scope>
</reference>
<evidence type="ECO:0000313" key="2">
    <source>
        <dbReference type="EnsemblPlants" id="Pp3c5_15230V3.1"/>
    </source>
</evidence>
<dbReference type="OrthoDB" id="1939758at2759"/>
<dbReference type="Proteomes" id="UP000006727">
    <property type="component" value="Chromosome 5"/>
</dbReference>
<dbReference type="Gramene" id="Pp3c5_15230V3.3">
    <property type="protein sequence ID" value="Pp3c5_15230V3.3"/>
    <property type="gene ID" value="Pp3c5_15230"/>
</dbReference>
<dbReference type="PANTHER" id="PTHR14787:SF1">
    <property type="entry name" value="ATPASE PAAT"/>
    <property type="match status" value="1"/>
</dbReference>
<sequence length="332" mass="36487">MIARIRVLLTSVHVEEHKWSVLRELAMASPRWEICSTWSIADGPEASHLSRHVTIRDVHSSDDGAGGMGNVRIRLVPGPEKQSCEITVTFQQQQHAIYNMEVLSTARTCEAYRQNEGETDAEYLCTARGQLETNEEKPYLYRAGMNVEDPGFCKSVTIRLLSLQDKSQVIVQHILIVASPGPFLAGGSRQVSVPEQAAIGGGNPAPSLGSLTPFMLQMAKGFSMPDMMNKMASSGDPGVQGFAHMFQSQQRGTLPHAELAMRALALKTEPHSSPPNSLPPVKTEVSLEDVCQRLERLETVCTRIESSLCKTLESFEKRLQLLENGLDRSSGT</sequence>
<dbReference type="PaxDb" id="3218-PP1S169_103V6.2"/>
<organism evidence="1">
    <name type="scientific">Physcomitrium patens</name>
    <name type="common">Spreading-leaved earth moss</name>
    <name type="synonym">Physcomitrella patens</name>
    <dbReference type="NCBI Taxonomy" id="3218"/>
    <lineage>
        <taxon>Eukaryota</taxon>
        <taxon>Viridiplantae</taxon>
        <taxon>Streptophyta</taxon>
        <taxon>Embryophyta</taxon>
        <taxon>Bryophyta</taxon>
        <taxon>Bryophytina</taxon>
        <taxon>Bryopsida</taxon>
        <taxon>Funariidae</taxon>
        <taxon>Funariales</taxon>
        <taxon>Funariaceae</taxon>
        <taxon>Physcomitrium</taxon>
    </lineage>
</organism>
<proteinExistence type="predicted"/>
<dbReference type="RefSeq" id="XP_024375804.1">
    <property type="nucleotide sequence ID" value="XM_024520036.2"/>
</dbReference>
<dbReference type="EnsemblPlants" id="Pp3c5_15230V3.4">
    <property type="protein sequence ID" value="Pp3c5_15230V3.4"/>
    <property type="gene ID" value="Pp3c5_15230"/>
</dbReference>
<accession>A0A2K1KJS3</accession>
<reference evidence="1 3" key="2">
    <citation type="journal article" date="2018" name="Plant J.">
        <title>The Physcomitrella patens chromosome-scale assembly reveals moss genome structure and evolution.</title>
        <authorList>
            <person name="Lang D."/>
            <person name="Ullrich K.K."/>
            <person name="Murat F."/>
            <person name="Fuchs J."/>
            <person name="Jenkins J."/>
            <person name="Haas F.B."/>
            <person name="Piednoel M."/>
            <person name="Gundlach H."/>
            <person name="Van Bel M."/>
            <person name="Meyberg R."/>
            <person name="Vives C."/>
            <person name="Morata J."/>
            <person name="Symeonidi A."/>
            <person name="Hiss M."/>
            <person name="Muchero W."/>
            <person name="Kamisugi Y."/>
            <person name="Saleh O."/>
            <person name="Blanc G."/>
            <person name="Decker E.L."/>
            <person name="van Gessel N."/>
            <person name="Grimwood J."/>
            <person name="Hayes R.D."/>
            <person name="Graham S.W."/>
            <person name="Gunter L.E."/>
            <person name="McDaniel S.F."/>
            <person name="Hoernstein S.N.W."/>
            <person name="Larsson A."/>
            <person name="Li F.W."/>
            <person name="Perroud P.F."/>
            <person name="Phillips J."/>
            <person name="Ranjan P."/>
            <person name="Rokshar D.S."/>
            <person name="Rothfels C.J."/>
            <person name="Schneider L."/>
            <person name="Shu S."/>
            <person name="Stevenson D.W."/>
            <person name="Thummler F."/>
            <person name="Tillich M."/>
            <person name="Villarreal Aguilar J.C."/>
            <person name="Widiez T."/>
            <person name="Wong G.K."/>
            <person name="Wymore A."/>
            <person name="Zhang Y."/>
            <person name="Zimmer A.D."/>
            <person name="Quatrano R.S."/>
            <person name="Mayer K.F.X."/>
            <person name="Goodstein D."/>
            <person name="Casacuberta J.M."/>
            <person name="Vandepoele K."/>
            <person name="Reski R."/>
            <person name="Cuming A.C."/>
            <person name="Tuskan G.A."/>
            <person name="Maumus F."/>
            <person name="Salse J."/>
            <person name="Schmutz J."/>
            <person name="Rensing S.A."/>
        </authorList>
    </citation>
    <scope>NUCLEOTIDE SEQUENCE [LARGE SCALE GENOMIC DNA]</scope>
    <source>
        <strain evidence="2 3">cv. Gransden 2004</strain>
    </source>
</reference>
<keyword evidence="3" id="KW-1185">Reference proteome</keyword>
<protein>
    <submittedName>
        <fullName evidence="1 2">Uncharacterized protein</fullName>
    </submittedName>
</protein>
<evidence type="ECO:0000313" key="3">
    <source>
        <dbReference type="Proteomes" id="UP000006727"/>
    </source>
</evidence>
<dbReference type="PANTHER" id="PTHR14787">
    <property type="entry name" value="C10ORF188 FAMILY MEMBER"/>
    <property type="match status" value="1"/>
</dbReference>
<evidence type="ECO:0000313" key="1">
    <source>
        <dbReference type="EMBL" id="PNR54028.1"/>
    </source>
</evidence>
<dbReference type="AlphaFoldDB" id="A0A2K1KJS3"/>